<dbReference type="EMBL" id="CP042582">
    <property type="protein sequence ID" value="QEX25045.1"/>
    <property type="molecule type" value="Genomic_DNA"/>
</dbReference>
<dbReference type="GO" id="GO:0040029">
    <property type="term" value="P:epigenetic regulation of gene expression"/>
    <property type="evidence" value="ECO:0007669"/>
    <property type="project" value="TreeGrafter"/>
</dbReference>
<evidence type="ECO:0000256" key="1">
    <source>
        <dbReference type="ARBA" id="ARBA00001947"/>
    </source>
</evidence>
<keyword evidence="4 7" id="KW-0378">Hydrolase</keyword>
<dbReference type="PRINTS" id="PR01270">
    <property type="entry name" value="HDASUPER"/>
</dbReference>
<dbReference type="PANTHER" id="PTHR10625:SF17">
    <property type="entry name" value="HISTONE DEACETYLASE 8"/>
    <property type="match status" value="1"/>
</dbReference>
<comment type="cofactor">
    <cofactor evidence="1">
        <name>Zn(2+)</name>
        <dbReference type="ChEBI" id="CHEBI:29105"/>
    </cofactor>
</comment>
<dbReference type="InterPro" id="IPR037138">
    <property type="entry name" value="His_deacetylse_dom_sf"/>
</dbReference>
<organism evidence="7 8">
    <name type="scientific">Hypericibacter adhaerens</name>
    <dbReference type="NCBI Taxonomy" id="2602016"/>
    <lineage>
        <taxon>Bacteria</taxon>
        <taxon>Pseudomonadati</taxon>
        <taxon>Pseudomonadota</taxon>
        <taxon>Alphaproteobacteria</taxon>
        <taxon>Rhodospirillales</taxon>
        <taxon>Dongiaceae</taxon>
        <taxon>Hypericibacter</taxon>
    </lineage>
</organism>
<evidence type="ECO:0000256" key="4">
    <source>
        <dbReference type="ARBA" id="ARBA00022801"/>
    </source>
</evidence>
<gene>
    <name evidence="7" type="ORF">FRZ61_49900</name>
</gene>
<dbReference type="GO" id="GO:0046872">
    <property type="term" value="F:metal ion binding"/>
    <property type="evidence" value="ECO:0007669"/>
    <property type="project" value="UniProtKB-KW"/>
</dbReference>
<dbReference type="InterPro" id="IPR000286">
    <property type="entry name" value="HDACs"/>
</dbReference>
<name>A0A5J6N7I5_9PROT</name>
<evidence type="ECO:0000259" key="6">
    <source>
        <dbReference type="Pfam" id="PF00850"/>
    </source>
</evidence>
<keyword evidence="3" id="KW-0479">Metal-binding</keyword>
<proteinExistence type="inferred from homology"/>
<dbReference type="RefSeq" id="WP_151120338.1">
    <property type="nucleotide sequence ID" value="NZ_CP042582.1"/>
</dbReference>
<dbReference type="Pfam" id="PF00850">
    <property type="entry name" value="Hist_deacetyl"/>
    <property type="match status" value="1"/>
</dbReference>
<evidence type="ECO:0000256" key="2">
    <source>
        <dbReference type="ARBA" id="ARBA00005947"/>
    </source>
</evidence>
<dbReference type="GO" id="GO:0004407">
    <property type="term" value="F:histone deacetylase activity"/>
    <property type="evidence" value="ECO:0007669"/>
    <property type="project" value="TreeGrafter"/>
</dbReference>
<feature type="domain" description="Histone deacetylase" evidence="6">
    <location>
        <begin position="28"/>
        <end position="334"/>
    </location>
</feature>
<comment type="similarity">
    <text evidence="2">Belongs to the histone deacetylase family.</text>
</comment>
<dbReference type="AlphaFoldDB" id="A0A5J6N7I5"/>
<dbReference type="InterPro" id="IPR023696">
    <property type="entry name" value="Ureohydrolase_dom_sf"/>
</dbReference>
<dbReference type="OrthoDB" id="9808367at2"/>
<evidence type="ECO:0000313" key="8">
    <source>
        <dbReference type="Proteomes" id="UP000325797"/>
    </source>
</evidence>
<evidence type="ECO:0000256" key="5">
    <source>
        <dbReference type="ARBA" id="ARBA00022833"/>
    </source>
</evidence>
<dbReference type="SUPFAM" id="SSF52768">
    <property type="entry name" value="Arginase/deacetylase"/>
    <property type="match status" value="1"/>
</dbReference>
<accession>A0A5J6N7I5</accession>
<dbReference type="Gene3D" id="3.40.800.20">
    <property type="entry name" value="Histone deacetylase domain"/>
    <property type="match status" value="1"/>
</dbReference>
<dbReference type="GO" id="GO:0016787">
    <property type="term" value="F:hydrolase activity"/>
    <property type="evidence" value="ECO:0007669"/>
    <property type="project" value="UniProtKB-KW"/>
</dbReference>
<keyword evidence="5" id="KW-0862">Zinc</keyword>
<sequence>MITIASVDHRLHAPKSELAFGEFVPPYENPRRVDSILSRIAETKLGPVLPPERFGPELIRRVHSAPLLTFLETAWNQWSAHFGKDAPPALPLSWPVGGMRHIEPEGIAGKFAFFALDASTAITPTSWAAVRSAVDVALTAQKRVADGERTAFALCRPPGHHATADNYGGYCFINNAAVAAEAFRQGGARRVAILDVDYHHGNGTQAIFYRRPDVMFVSLHGAPETTYPYFAGYADEAGEGPGEGFNANYPLRHGTKWDAYGAALGHAIQRIENYGPDALVISLGLDTFEKDPISYLKLRSEDYIRIGEAIARLRRPTLFVMEGGYAIEELGLNTVNLLQGFEAKAG</sequence>
<evidence type="ECO:0000256" key="3">
    <source>
        <dbReference type="ARBA" id="ARBA00022723"/>
    </source>
</evidence>
<evidence type="ECO:0000313" key="7">
    <source>
        <dbReference type="EMBL" id="QEX25045.1"/>
    </source>
</evidence>
<dbReference type="InterPro" id="IPR023801">
    <property type="entry name" value="His_deacetylse_dom"/>
</dbReference>
<dbReference type="CDD" id="cd10001">
    <property type="entry name" value="HDAC_classII_APAH"/>
    <property type="match status" value="1"/>
</dbReference>
<reference evidence="7 8" key="1">
    <citation type="submission" date="2019-08" db="EMBL/GenBank/DDBJ databases">
        <title>Hyperibacter terrae gen. nov., sp. nov. and Hyperibacter viscosus sp. nov., two new members in the family Rhodospirillaceae isolated from the rhizosphere of Hypericum perforatum.</title>
        <authorList>
            <person name="Noviana Z."/>
        </authorList>
    </citation>
    <scope>NUCLEOTIDE SEQUENCE [LARGE SCALE GENOMIC DNA]</scope>
    <source>
        <strain evidence="7 8">R5959</strain>
    </source>
</reference>
<dbReference type="PANTHER" id="PTHR10625">
    <property type="entry name" value="HISTONE DEACETYLASE HDAC1-RELATED"/>
    <property type="match status" value="1"/>
</dbReference>
<protein>
    <submittedName>
        <fullName evidence="7">Acetylpolyamine amidohydrolase</fullName>
    </submittedName>
</protein>
<keyword evidence="8" id="KW-1185">Reference proteome</keyword>
<dbReference type="Proteomes" id="UP000325797">
    <property type="component" value="Chromosome"/>
</dbReference>
<dbReference type="KEGG" id="hadh:FRZ61_49900"/>